<evidence type="ECO:0000256" key="5">
    <source>
        <dbReference type="ARBA" id="ARBA00023136"/>
    </source>
</evidence>
<organism evidence="8 9">
    <name type="scientific">Feifania hominis</name>
    <dbReference type="NCBI Taxonomy" id="2763660"/>
    <lineage>
        <taxon>Bacteria</taxon>
        <taxon>Bacillati</taxon>
        <taxon>Bacillota</taxon>
        <taxon>Clostridia</taxon>
        <taxon>Eubacteriales</taxon>
        <taxon>Feifaniaceae</taxon>
        <taxon>Feifania</taxon>
    </lineage>
</organism>
<reference evidence="8" key="1">
    <citation type="submission" date="2020-08" db="EMBL/GenBank/DDBJ databases">
        <title>Genome public.</title>
        <authorList>
            <person name="Liu C."/>
            <person name="Sun Q."/>
        </authorList>
    </citation>
    <scope>NUCLEOTIDE SEQUENCE</scope>
    <source>
        <strain evidence="8">BX7</strain>
    </source>
</reference>
<keyword evidence="5 6" id="KW-0472">Membrane</keyword>
<feature type="transmembrane region" description="Helical" evidence="6">
    <location>
        <begin position="112"/>
        <end position="132"/>
    </location>
</feature>
<evidence type="ECO:0000256" key="3">
    <source>
        <dbReference type="ARBA" id="ARBA00022692"/>
    </source>
</evidence>
<feature type="transmembrane region" description="Helical" evidence="6">
    <location>
        <begin position="59"/>
        <end position="79"/>
    </location>
</feature>
<dbReference type="Proteomes" id="UP000620366">
    <property type="component" value="Unassembled WGS sequence"/>
</dbReference>
<dbReference type="RefSeq" id="WP_249301303.1">
    <property type="nucleotide sequence ID" value="NZ_JACRSP010000005.1"/>
</dbReference>
<dbReference type="PIRSF" id="PIRSF006483">
    <property type="entry name" value="Membrane_protein_YitT"/>
    <property type="match status" value="1"/>
</dbReference>
<dbReference type="InterPro" id="IPR051461">
    <property type="entry name" value="UPF0750_membrane"/>
</dbReference>
<dbReference type="GO" id="GO:0005886">
    <property type="term" value="C:plasma membrane"/>
    <property type="evidence" value="ECO:0007669"/>
    <property type="project" value="UniProtKB-SubCell"/>
</dbReference>
<evidence type="ECO:0000259" key="7">
    <source>
        <dbReference type="Pfam" id="PF10035"/>
    </source>
</evidence>
<feature type="transmembrane region" description="Helical" evidence="6">
    <location>
        <begin position="152"/>
        <end position="173"/>
    </location>
</feature>
<feature type="transmembrane region" description="Helical" evidence="6">
    <location>
        <begin position="12"/>
        <end position="29"/>
    </location>
</feature>
<feature type="domain" description="DUF2179" evidence="7">
    <location>
        <begin position="225"/>
        <end position="279"/>
    </location>
</feature>
<dbReference type="EMBL" id="JACRSP010000005">
    <property type="protein sequence ID" value="MBC8537067.1"/>
    <property type="molecule type" value="Genomic_DNA"/>
</dbReference>
<evidence type="ECO:0000256" key="2">
    <source>
        <dbReference type="ARBA" id="ARBA00022475"/>
    </source>
</evidence>
<dbReference type="Pfam" id="PF10035">
    <property type="entry name" value="DUF2179"/>
    <property type="match status" value="1"/>
</dbReference>
<dbReference type="InterPro" id="IPR019264">
    <property type="entry name" value="DUF2179"/>
</dbReference>
<gene>
    <name evidence="8" type="ORF">H8695_10250</name>
</gene>
<evidence type="ECO:0000313" key="9">
    <source>
        <dbReference type="Proteomes" id="UP000620366"/>
    </source>
</evidence>
<dbReference type="InterPro" id="IPR003740">
    <property type="entry name" value="YitT"/>
</dbReference>
<evidence type="ECO:0000256" key="1">
    <source>
        <dbReference type="ARBA" id="ARBA00004651"/>
    </source>
</evidence>
<evidence type="ECO:0000313" key="8">
    <source>
        <dbReference type="EMBL" id="MBC8537067.1"/>
    </source>
</evidence>
<dbReference type="Pfam" id="PF02588">
    <property type="entry name" value="YitT_membrane"/>
    <property type="match status" value="1"/>
</dbReference>
<comment type="subcellular location">
    <subcellularLocation>
        <location evidence="1">Cell membrane</location>
        <topology evidence="1">Multi-pass membrane protein</topology>
    </subcellularLocation>
</comment>
<accession>A0A926DFW2</accession>
<comment type="caution">
    <text evidence="8">The sequence shown here is derived from an EMBL/GenBank/DDBJ whole genome shotgun (WGS) entry which is preliminary data.</text>
</comment>
<proteinExistence type="predicted"/>
<keyword evidence="9" id="KW-1185">Reference proteome</keyword>
<dbReference type="AlphaFoldDB" id="A0A926DFW2"/>
<dbReference type="InterPro" id="IPR015867">
    <property type="entry name" value="N-reg_PII/ATP_PRibTrfase_C"/>
</dbReference>
<keyword evidence="4 6" id="KW-1133">Transmembrane helix</keyword>
<dbReference type="PANTHER" id="PTHR33545:SF9">
    <property type="entry name" value="UPF0750 MEMBRANE PROTEIN YITE"/>
    <property type="match status" value="1"/>
</dbReference>
<feature type="transmembrane region" description="Helical" evidence="6">
    <location>
        <begin position="35"/>
        <end position="52"/>
    </location>
</feature>
<evidence type="ECO:0000256" key="6">
    <source>
        <dbReference type="SAM" id="Phobius"/>
    </source>
</evidence>
<sequence>MSEKTKKTLSEYALVTLGTLLMVFGIYFFKFPNNFTTGGVTGIALIIGRFFGALSPGTLVFVINMALLVVGFLFLGRSFGIKTVYSSVLFSVGTWVLERVCPMEKPFTDEPLLELMFAVLLPAVGSGLLFNLGASSGGTDIVAMLLKKFTSINIGTALMFSDAVITVSALWFFGVKTGLFSILGLLMKSFLIDSVIESINQIKYFNIVCEHPEPICDYIVKTLHRGATVCEAEGYYTSERRYIVFAAMRRSQAVQLRRFVKQNDPHAFLLITTTSEIIGKGFRGVD</sequence>
<dbReference type="Gene3D" id="3.30.70.120">
    <property type="match status" value="1"/>
</dbReference>
<protein>
    <submittedName>
        <fullName evidence="8">YitT family protein</fullName>
    </submittedName>
</protein>
<evidence type="ECO:0000256" key="4">
    <source>
        <dbReference type="ARBA" id="ARBA00022989"/>
    </source>
</evidence>
<keyword evidence="3 6" id="KW-0812">Transmembrane</keyword>
<name>A0A926DFW2_9FIRM</name>
<dbReference type="CDD" id="cd16380">
    <property type="entry name" value="YitT_C"/>
    <property type="match status" value="1"/>
</dbReference>
<keyword evidence="2" id="KW-1003">Cell membrane</keyword>
<dbReference type="PANTHER" id="PTHR33545">
    <property type="entry name" value="UPF0750 MEMBRANE PROTEIN YITT-RELATED"/>
    <property type="match status" value="1"/>
</dbReference>